<comment type="caution">
    <text evidence="11">The sequence shown here is derived from an EMBL/GenBank/DDBJ whole genome shotgun (WGS) entry which is preliminary data.</text>
</comment>
<feature type="non-terminal residue" evidence="11">
    <location>
        <position position="129"/>
    </location>
</feature>
<dbReference type="EMBL" id="CAXKWB010014221">
    <property type="protein sequence ID" value="CAL4110067.1"/>
    <property type="molecule type" value="Genomic_DNA"/>
</dbReference>
<evidence type="ECO:0000256" key="5">
    <source>
        <dbReference type="ARBA" id="ARBA00022771"/>
    </source>
</evidence>
<keyword evidence="5 9" id="KW-0863">Zinc-finger</keyword>
<dbReference type="PROSITE" id="PS00028">
    <property type="entry name" value="ZINC_FINGER_C2H2_1"/>
    <property type="match status" value="1"/>
</dbReference>
<evidence type="ECO:0000256" key="8">
    <source>
        <dbReference type="ARBA" id="ARBA00023242"/>
    </source>
</evidence>
<dbReference type="AlphaFoldDB" id="A0AAV2R0Q4"/>
<keyword evidence="6" id="KW-0862">Zinc</keyword>
<protein>
    <recommendedName>
        <fullName evidence="10">C2H2-type domain-containing protein</fullName>
    </recommendedName>
</protein>
<dbReference type="GO" id="GO:0000981">
    <property type="term" value="F:DNA-binding transcription factor activity, RNA polymerase II-specific"/>
    <property type="evidence" value="ECO:0007669"/>
    <property type="project" value="TreeGrafter"/>
</dbReference>
<evidence type="ECO:0000256" key="6">
    <source>
        <dbReference type="ARBA" id="ARBA00022833"/>
    </source>
</evidence>
<dbReference type="GO" id="GO:0000978">
    <property type="term" value="F:RNA polymerase II cis-regulatory region sequence-specific DNA binding"/>
    <property type="evidence" value="ECO:0007669"/>
    <property type="project" value="TreeGrafter"/>
</dbReference>
<accession>A0AAV2R0Q4</accession>
<evidence type="ECO:0000313" key="12">
    <source>
        <dbReference type="Proteomes" id="UP001497623"/>
    </source>
</evidence>
<dbReference type="GO" id="GO:0008270">
    <property type="term" value="F:zinc ion binding"/>
    <property type="evidence" value="ECO:0007669"/>
    <property type="project" value="UniProtKB-KW"/>
</dbReference>
<keyword evidence="3" id="KW-0479">Metal-binding</keyword>
<keyword evidence="12" id="KW-1185">Reference proteome</keyword>
<keyword evidence="4" id="KW-0677">Repeat</keyword>
<keyword evidence="8" id="KW-0539">Nucleus</keyword>
<organism evidence="11 12">
    <name type="scientific">Meganyctiphanes norvegica</name>
    <name type="common">Northern krill</name>
    <name type="synonym">Thysanopoda norvegica</name>
    <dbReference type="NCBI Taxonomy" id="48144"/>
    <lineage>
        <taxon>Eukaryota</taxon>
        <taxon>Metazoa</taxon>
        <taxon>Ecdysozoa</taxon>
        <taxon>Arthropoda</taxon>
        <taxon>Crustacea</taxon>
        <taxon>Multicrustacea</taxon>
        <taxon>Malacostraca</taxon>
        <taxon>Eumalacostraca</taxon>
        <taxon>Eucarida</taxon>
        <taxon>Euphausiacea</taxon>
        <taxon>Euphausiidae</taxon>
        <taxon>Meganyctiphanes</taxon>
    </lineage>
</organism>
<keyword evidence="7" id="KW-0238">DNA-binding</keyword>
<evidence type="ECO:0000313" key="11">
    <source>
        <dbReference type="EMBL" id="CAL4110067.1"/>
    </source>
</evidence>
<dbReference type="PANTHER" id="PTHR23226">
    <property type="entry name" value="ZINC FINGER AND SCAN DOMAIN-CONTAINING"/>
    <property type="match status" value="1"/>
</dbReference>
<evidence type="ECO:0000256" key="3">
    <source>
        <dbReference type="ARBA" id="ARBA00022723"/>
    </source>
</evidence>
<feature type="non-terminal residue" evidence="11">
    <location>
        <position position="1"/>
    </location>
</feature>
<dbReference type="GO" id="GO:0005634">
    <property type="term" value="C:nucleus"/>
    <property type="evidence" value="ECO:0007669"/>
    <property type="project" value="UniProtKB-SubCell"/>
</dbReference>
<dbReference type="PROSITE" id="PS50157">
    <property type="entry name" value="ZINC_FINGER_C2H2_2"/>
    <property type="match status" value="1"/>
</dbReference>
<name>A0AAV2R0Q4_MEGNR</name>
<evidence type="ECO:0000256" key="9">
    <source>
        <dbReference type="PROSITE-ProRule" id="PRU00042"/>
    </source>
</evidence>
<proteinExistence type="inferred from homology"/>
<dbReference type="FunFam" id="3.30.160.60:FF:000053">
    <property type="entry name" value="zinc finger protein 182 isoform X1"/>
    <property type="match status" value="1"/>
</dbReference>
<dbReference type="InterPro" id="IPR013087">
    <property type="entry name" value="Znf_C2H2_type"/>
</dbReference>
<comment type="subcellular location">
    <subcellularLocation>
        <location evidence="1">Nucleus</location>
    </subcellularLocation>
</comment>
<dbReference type="PANTHER" id="PTHR23226:SF366">
    <property type="entry name" value="ZINC FINGER PROTEIN ZFP2"/>
    <property type="match status" value="1"/>
</dbReference>
<evidence type="ECO:0000256" key="4">
    <source>
        <dbReference type="ARBA" id="ARBA00022737"/>
    </source>
</evidence>
<evidence type="ECO:0000256" key="7">
    <source>
        <dbReference type="ARBA" id="ARBA00023125"/>
    </source>
</evidence>
<dbReference type="InterPro" id="IPR036236">
    <property type="entry name" value="Znf_C2H2_sf"/>
</dbReference>
<dbReference type="Gene3D" id="3.30.160.60">
    <property type="entry name" value="Classic Zinc Finger"/>
    <property type="match status" value="1"/>
</dbReference>
<dbReference type="Proteomes" id="UP001497623">
    <property type="component" value="Unassembled WGS sequence"/>
</dbReference>
<comment type="similarity">
    <text evidence="2">Belongs to the krueppel C2H2-type zinc-finger protein family.</text>
</comment>
<gene>
    <name evidence="11" type="ORF">MNOR_LOCUS19277</name>
</gene>
<feature type="domain" description="C2H2-type" evidence="10">
    <location>
        <begin position="95"/>
        <end position="122"/>
    </location>
</feature>
<sequence length="129" mass="14752">DIVEVLVKEEREFSNEEQLVLSQDAGILVKEEIEVNEEPVVSHGDGVEMPIKCEIDVHEEPVLCQSGEMRVKEIIEFQKKQVMVHTLTHSEEKPHKCKQCGKVFSKKCSLKLHQMTHTGEKQFQSKPGD</sequence>
<evidence type="ECO:0000259" key="10">
    <source>
        <dbReference type="PROSITE" id="PS50157"/>
    </source>
</evidence>
<evidence type="ECO:0000256" key="2">
    <source>
        <dbReference type="ARBA" id="ARBA00006991"/>
    </source>
</evidence>
<evidence type="ECO:0000256" key="1">
    <source>
        <dbReference type="ARBA" id="ARBA00004123"/>
    </source>
</evidence>
<reference evidence="11 12" key="1">
    <citation type="submission" date="2024-05" db="EMBL/GenBank/DDBJ databases">
        <authorList>
            <person name="Wallberg A."/>
        </authorList>
    </citation>
    <scope>NUCLEOTIDE SEQUENCE [LARGE SCALE GENOMIC DNA]</scope>
</reference>
<dbReference type="SUPFAM" id="SSF57667">
    <property type="entry name" value="beta-beta-alpha zinc fingers"/>
    <property type="match status" value="1"/>
</dbReference>